<evidence type="ECO:0000313" key="3">
    <source>
        <dbReference type="Proteomes" id="UP001221757"/>
    </source>
</evidence>
<feature type="region of interest" description="Disordered" evidence="1">
    <location>
        <begin position="471"/>
        <end position="490"/>
    </location>
</feature>
<keyword evidence="3" id="KW-1185">Reference proteome</keyword>
<feature type="compositionally biased region" description="Basic and acidic residues" evidence="1">
    <location>
        <begin position="266"/>
        <end position="278"/>
    </location>
</feature>
<proteinExistence type="predicted"/>
<dbReference type="AlphaFoldDB" id="A0AAD7M7K1"/>
<feature type="compositionally biased region" description="Low complexity" evidence="1">
    <location>
        <begin position="256"/>
        <end position="265"/>
    </location>
</feature>
<evidence type="ECO:0000256" key="1">
    <source>
        <dbReference type="SAM" id="MobiDB-lite"/>
    </source>
</evidence>
<comment type="caution">
    <text evidence="2">The sequence shown here is derived from an EMBL/GenBank/DDBJ whole genome shotgun (WGS) entry which is preliminary data.</text>
</comment>
<dbReference type="Proteomes" id="UP001221757">
    <property type="component" value="Unassembled WGS sequence"/>
</dbReference>
<feature type="region of interest" description="Disordered" evidence="1">
    <location>
        <begin position="209"/>
        <end position="244"/>
    </location>
</feature>
<sequence length="490" mass="53479">MTTRQGHSHHIRPYHHHIMDFMLYEPFDFSSSRYASPSIPPPALRRKCSPLDEDRHDVGRPTKLVRFPDYKVARPKRYSRRSARATSISISFVDNPSSSRPFLIPPIFRRWEEECLFCNGERFQIPRNVPTSSPFPANAPVKDNLRISSPPPLPTPMELDVDDESASIYPPIEQDSASPAAPAPGTWESLCAASRSAKYDDLAVASRRAELRSKGKGKERDAGAEASASNANASTSTSVGTGHKLTTARAISTIVSKVSTRSSGSSEKKPIEKADGKKPAGKSRPIKTATGHGKCTALANLSNVHHPRAPSASVASSPVKTSAPPASSSSAPALRKTPLRDISRFALWQCMIASFLFLFDGSVLSLLDSIRGPNSPLTRPSEVPHLGLDARIACLLRTLGLRRRDHLLKEIDGSNRLEVSVVHAVFYITLDDICGKDSSSSFLGSGVVNFDHGRNLAQFWWKGVWLSQAGCQESPPSRSHGMLSAQIYKK</sequence>
<feature type="compositionally biased region" description="Low complexity" evidence="1">
    <location>
        <begin position="309"/>
        <end position="333"/>
    </location>
</feature>
<dbReference type="EMBL" id="JARKIE010000009">
    <property type="protein sequence ID" value="KAJ7704921.1"/>
    <property type="molecule type" value="Genomic_DNA"/>
</dbReference>
<organism evidence="2 3">
    <name type="scientific">Mycena rosella</name>
    <name type="common">Pink bonnet</name>
    <name type="synonym">Agaricus rosellus</name>
    <dbReference type="NCBI Taxonomy" id="1033263"/>
    <lineage>
        <taxon>Eukaryota</taxon>
        <taxon>Fungi</taxon>
        <taxon>Dikarya</taxon>
        <taxon>Basidiomycota</taxon>
        <taxon>Agaricomycotina</taxon>
        <taxon>Agaricomycetes</taxon>
        <taxon>Agaricomycetidae</taxon>
        <taxon>Agaricales</taxon>
        <taxon>Marasmiineae</taxon>
        <taxon>Mycenaceae</taxon>
        <taxon>Mycena</taxon>
    </lineage>
</organism>
<feature type="region of interest" description="Disordered" evidence="1">
    <location>
        <begin position="306"/>
        <end position="334"/>
    </location>
</feature>
<evidence type="ECO:0000313" key="2">
    <source>
        <dbReference type="EMBL" id="KAJ7704921.1"/>
    </source>
</evidence>
<name>A0AAD7M7K1_MYCRO</name>
<reference evidence="2" key="1">
    <citation type="submission" date="2023-03" db="EMBL/GenBank/DDBJ databases">
        <title>Massive genome expansion in bonnet fungi (Mycena s.s.) driven by repeated elements and novel gene families across ecological guilds.</title>
        <authorList>
            <consortium name="Lawrence Berkeley National Laboratory"/>
            <person name="Harder C.B."/>
            <person name="Miyauchi S."/>
            <person name="Viragh M."/>
            <person name="Kuo A."/>
            <person name="Thoen E."/>
            <person name="Andreopoulos B."/>
            <person name="Lu D."/>
            <person name="Skrede I."/>
            <person name="Drula E."/>
            <person name="Henrissat B."/>
            <person name="Morin E."/>
            <person name="Kohler A."/>
            <person name="Barry K."/>
            <person name="LaButti K."/>
            <person name="Morin E."/>
            <person name="Salamov A."/>
            <person name="Lipzen A."/>
            <person name="Mereny Z."/>
            <person name="Hegedus B."/>
            <person name="Baldrian P."/>
            <person name="Stursova M."/>
            <person name="Weitz H."/>
            <person name="Taylor A."/>
            <person name="Grigoriev I.V."/>
            <person name="Nagy L.G."/>
            <person name="Martin F."/>
            <person name="Kauserud H."/>
        </authorList>
    </citation>
    <scope>NUCLEOTIDE SEQUENCE</scope>
    <source>
        <strain evidence="2">CBHHK067</strain>
    </source>
</reference>
<feature type="compositionally biased region" description="Basic and acidic residues" evidence="1">
    <location>
        <begin position="209"/>
        <end position="223"/>
    </location>
</feature>
<feature type="region of interest" description="Disordered" evidence="1">
    <location>
        <begin position="128"/>
        <end position="161"/>
    </location>
</feature>
<feature type="compositionally biased region" description="Low complexity" evidence="1">
    <location>
        <begin position="224"/>
        <end position="238"/>
    </location>
</feature>
<protein>
    <submittedName>
        <fullName evidence="2">Uncharacterized protein</fullName>
    </submittedName>
</protein>
<gene>
    <name evidence="2" type="ORF">B0H17DRAFT_1126544</name>
</gene>
<accession>A0AAD7M7K1</accession>
<feature type="region of interest" description="Disordered" evidence="1">
    <location>
        <begin position="256"/>
        <end position="291"/>
    </location>
</feature>